<feature type="domain" description="Transcription regulator PadR N-terminal" evidence="1">
    <location>
        <begin position="16"/>
        <end position="89"/>
    </location>
</feature>
<sequence length="111" mass="12314">MAGSGDILRGHTETIILRILGEGDSYGYEIAKAIIDGGEGVIDVKDATIYTAFRRMEEEGLLTTYWGDGVGGARRRYYKITEKGKKVYAAKLEEWKLVSRILTKLIVGGNR</sequence>
<dbReference type="InterPro" id="IPR036390">
    <property type="entry name" value="WH_DNA-bd_sf"/>
</dbReference>
<dbReference type="Proteomes" id="UP000727857">
    <property type="component" value="Unassembled WGS sequence"/>
</dbReference>
<dbReference type="InterPro" id="IPR036388">
    <property type="entry name" value="WH-like_DNA-bd_sf"/>
</dbReference>
<evidence type="ECO:0000313" key="3">
    <source>
        <dbReference type="Proteomes" id="UP000727857"/>
    </source>
</evidence>
<dbReference type="InterPro" id="IPR052509">
    <property type="entry name" value="Metal_resp_DNA-bind_regulator"/>
</dbReference>
<gene>
    <name evidence="2" type="ORF">IAB16_01985</name>
</gene>
<name>A0A940DGI8_9FIRM</name>
<evidence type="ECO:0000259" key="1">
    <source>
        <dbReference type="Pfam" id="PF03551"/>
    </source>
</evidence>
<accession>A0A940DGI8</accession>
<dbReference type="InterPro" id="IPR005149">
    <property type="entry name" value="Tscrpt_reg_PadR_N"/>
</dbReference>
<dbReference type="PANTHER" id="PTHR33169:SF14">
    <property type="entry name" value="TRANSCRIPTIONAL REGULATOR RV3488"/>
    <property type="match status" value="1"/>
</dbReference>
<reference evidence="2" key="2">
    <citation type="journal article" date="2021" name="PeerJ">
        <title>Extensive microbial diversity within the chicken gut microbiome revealed by metagenomics and culture.</title>
        <authorList>
            <person name="Gilroy R."/>
            <person name="Ravi A."/>
            <person name="Getino M."/>
            <person name="Pursley I."/>
            <person name="Horton D.L."/>
            <person name="Alikhan N.F."/>
            <person name="Baker D."/>
            <person name="Gharbi K."/>
            <person name="Hall N."/>
            <person name="Watson M."/>
            <person name="Adriaenssens E.M."/>
            <person name="Foster-Nyarko E."/>
            <person name="Jarju S."/>
            <person name="Secka A."/>
            <person name="Antonio M."/>
            <person name="Oren A."/>
            <person name="Chaudhuri R.R."/>
            <person name="La Ragione R."/>
            <person name="Hildebrand F."/>
            <person name="Pallen M.J."/>
        </authorList>
    </citation>
    <scope>NUCLEOTIDE SEQUENCE</scope>
    <source>
        <strain evidence="2">517</strain>
    </source>
</reference>
<dbReference type="SUPFAM" id="SSF46785">
    <property type="entry name" value="Winged helix' DNA-binding domain"/>
    <property type="match status" value="1"/>
</dbReference>
<proteinExistence type="predicted"/>
<reference evidence="2" key="1">
    <citation type="submission" date="2020-10" db="EMBL/GenBank/DDBJ databases">
        <authorList>
            <person name="Gilroy R."/>
        </authorList>
    </citation>
    <scope>NUCLEOTIDE SEQUENCE</scope>
    <source>
        <strain evidence="2">517</strain>
    </source>
</reference>
<protein>
    <submittedName>
        <fullName evidence="2">PadR family transcriptional regulator</fullName>
    </submittedName>
</protein>
<comment type="caution">
    <text evidence="2">The sequence shown here is derived from an EMBL/GenBank/DDBJ whole genome shotgun (WGS) entry which is preliminary data.</text>
</comment>
<organism evidence="2 3">
    <name type="scientific">Candidatus Stercoripulliclostridium pullicola</name>
    <dbReference type="NCBI Taxonomy" id="2840953"/>
    <lineage>
        <taxon>Bacteria</taxon>
        <taxon>Bacillati</taxon>
        <taxon>Bacillota</taxon>
        <taxon>Clostridia</taxon>
        <taxon>Eubacteriales</taxon>
        <taxon>Candidatus Stercoripulliclostridium</taxon>
    </lineage>
</organism>
<dbReference type="PANTHER" id="PTHR33169">
    <property type="entry name" value="PADR-FAMILY TRANSCRIPTIONAL REGULATOR"/>
    <property type="match status" value="1"/>
</dbReference>
<dbReference type="AlphaFoldDB" id="A0A940DGI8"/>
<evidence type="ECO:0000313" key="2">
    <source>
        <dbReference type="EMBL" id="MBO8423783.1"/>
    </source>
</evidence>
<dbReference type="Gene3D" id="1.10.10.10">
    <property type="entry name" value="Winged helix-like DNA-binding domain superfamily/Winged helix DNA-binding domain"/>
    <property type="match status" value="1"/>
</dbReference>
<dbReference type="Pfam" id="PF03551">
    <property type="entry name" value="PadR"/>
    <property type="match status" value="1"/>
</dbReference>
<dbReference type="EMBL" id="JADINF010000049">
    <property type="protein sequence ID" value="MBO8423783.1"/>
    <property type="molecule type" value="Genomic_DNA"/>
</dbReference>